<reference evidence="1 2" key="1">
    <citation type="submission" date="2020-10" db="EMBL/GenBank/DDBJ databases">
        <title>Genomic Encyclopedia of Type Strains, Phase IV (KMG-IV): sequencing the most valuable type-strain genomes for metagenomic binning, comparative biology and taxonomic classification.</title>
        <authorList>
            <person name="Goeker M."/>
        </authorList>
    </citation>
    <scope>NUCLEOTIDE SEQUENCE [LARGE SCALE GENOMIC DNA]</scope>
    <source>
        <strain evidence="1 2">DSM 4194</strain>
    </source>
</reference>
<keyword evidence="2" id="KW-1185">Reference proteome</keyword>
<name>A0ABR9H8U6_9BACT</name>
<dbReference type="EMBL" id="JADBGG010000045">
    <property type="protein sequence ID" value="MBE1427122.1"/>
    <property type="molecule type" value="Genomic_DNA"/>
</dbReference>
<evidence type="ECO:0008006" key="3">
    <source>
        <dbReference type="Google" id="ProtNLM"/>
    </source>
</evidence>
<organism evidence="1 2">
    <name type="scientific">Desulfomicrobium macestii</name>
    <dbReference type="NCBI Taxonomy" id="90731"/>
    <lineage>
        <taxon>Bacteria</taxon>
        <taxon>Pseudomonadati</taxon>
        <taxon>Thermodesulfobacteriota</taxon>
        <taxon>Desulfovibrionia</taxon>
        <taxon>Desulfovibrionales</taxon>
        <taxon>Desulfomicrobiaceae</taxon>
        <taxon>Desulfomicrobium</taxon>
    </lineage>
</organism>
<dbReference type="Proteomes" id="UP000639010">
    <property type="component" value="Unassembled WGS sequence"/>
</dbReference>
<dbReference type="RefSeq" id="WP_192624911.1">
    <property type="nucleotide sequence ID" value="NZ_JADBGG010000045.1"/>
</dbReference>
<gene>
    <name evidence="1" type="ORF">H4684_003810</name>
</gene>
<proteinExistence type="predicted"/>
<evidence type="ECO:0000313" key="2">
    <source>
        <dbReference type="Proteomes" id="UP000639010"/>
    </source>
</evidence>
<protein>
    <recommendedName>
        <fullName evidence="3">DNA-binding protein</fullName>
    </recommendedName>
</protein>
<accession>A0ABR9H8U6</accession>
<sequence>MTLLSEKLIQSWPAPLVARAEVGRFSGGLLHPRTMANLDALGEGCGKITIGRRVAYDRDALAKWIEARATGQVVQA</sequence>
<evidence type="ECO:0000313" key="1">
    <source>
        <dbReference type="EMBL" id="MBE1427122.1"/>
    </source>
</evidence>
<comment type="caution">
    <text evidence="1">The sequence shown here is derived from an EMBL/GenBank/DDBJ whole genome shotgun (WGS) entry which is preliminary data.</text>
</comment>